<feature type="binding site" evidence="17">
    <location>
        <begin position="438"/>
        <end position="442"/>
    </location>
    <ligand>
        <name>AMP</name>
        <dbReference type="ChEBI" id="CHEBI:456215"/>
    </ligand>
</feature>
<dbReference type="EC" id="4.2.1.136" evidence="19"/>
<evidence type="ECO:0000256" key="7">
    <source>
        <dbReference type="ARBA" id="ARBA00022840"/>
    </source>
</evidence>
<dbReference type="PROSITE" id="PS51383">
    <property type="entry name" value="YJEF_C_3"/>
    <property type="match status" value="1"/>
</dbReference>
<keyword evidence="6 17" id="KW-0547">Nucleotide-binding</keyword>
<evidence type="ECO:0000256" key="3">
    <source>
        <dbReference type="ARBA" id="ARBA00006001"/>
    </source>
</evidence>
<comment type="function">
    <text evidence="14 19">Bifunctional enzyme that catalyzes the epimerization of the S- and R-forms of NAD(P)HX and the dehydration of the S-form of NAD(P)HX at the expense of ADP, which is converted to AMP. This allows the repair of both epimers of NAD(P)HX, a damaged form of NAD(P)H that is a result of enzymatic or heat-dependent hydration.</text>
</comment>
<dbReference type="SUPFAM" id="SSF53613">
    <property type="entry name" value="Ribokinase-like"/>
    <property type="match status" value="1"/>
</dbReference>
<comment type="subunit">
    <text evidence="17">Homotetramer.</text>
</comment>
<dbReference type="RefSeq" id="WP_277566804.1">
    <property type="nucleotide sequence ID" value="NZ_JAPDHZ010000003.1"/>
</dbReference>
<dbReference type="AlphaFoldDB" id="A0A9X4QNI0"/>
<keyword evidence="7 17" id="KW-0067">ATP-binding</keyword>
<evidence type="ECO:0000256" key="19">
    <source>
        <dbReference type="PIRNR" id="PIRNR017184"/>
    </source>
</evidence>
<evidence type="ECO:0000259" key="20">
    <source>
        <dbReference type="PROSITE" id="PS51383"/>
    </source>
</evidence>
<feature type="binding site" evidence="17">
    <location>
        <position position="401"/>
    </location>
    <ligand>
        <name>(6S)-NADPHX</name>
        <dbReference type="ChEBI" id="CHEBI:64076"/>
    </ligand>
</feature>
<feature type="binding site" evidence="17">
    <location>
        <position position="347"/>
    </location>
    <ligand>
        <name>(6S)-NADPHX</name>
        <dbReference type="ChEBI" id="CHEBI:64076"/>
    </ligand>
</feature>
<keyword evidence="10 17" id="KW-0520">NAD</keyword>
<evidence type="ECO:0000256" key="1">
    <source>
        <dbReference type="ARBA" id="ARBA00000013"/>
    </source>
</evidence>
<feature type="binding site" evidence="18">
    <location>
        <begin position="140"/>
        <end position="146"/>
    </location>
    <ligand>
        <name>(6S)-NADPHX</name>
        <dbReference type="ChEBI" id="CHEBI:64076"/>
    </ligand>
</feature>
<feature type="binding site" evidence="18">
    <location>
        <position position="63"/>
    </location>
    <ligand>
        <name>K(+)</name>
        <dbReference type="ChEBI" id="CHEBI:29103"/>
    </ligand>
</feature>
<dbReference type="Gene3D" id="3.40.1190.20">
    <property type="match status" value="1"/>
</dbReference>
<evidence type="ECO:0000256" key="5">
    <source>
        <dbReference type="ARBA" id="ARBA00022723"/>
    </source>
</evidence>
<feature type="binding site" evidence="17">
    <location>
        <position position="467"/>
    </location>
    <ligand>
        <name>AMP</name>
        <dbReference type="ChEBI" id="CHEBI:456215"/>
    </ligand>
</feature>
<dbReference type="Pfam" id="PF03853">
    <property type="entry name" value="YjeF_N"/>
    <property type="match status" value="1"/>
</dbReference>
<evidence type="ECO:0000256" key="8">
    <source>
        <dbReference type="ARBA" id="ARBA00022857"/>
    </source>
</evidence>
<feature type="domain" description="YjeF N-terminal" evidence="21">
    <location>
        <begin position="9"/>
        <end position="226"/>
    </location>
</feature>
<dbReference type="GO" id="GO:0005524">
    <property type="term" value="F:ATP binding"/>
    <property type="evidence" value="ECO:0007669"/>
    <property type="project" value="UniProtKB-UniRule"/>
</dbReference>
<dbReference type="Gene3D" id="3.40.50.10260">
    <property type="entry name" value="YjeF N-terminal domain"/>
    <property type="match status" value="1"/>
</dbReference>
<comment type="catalytic activity">
    <reaction evidence="1 18 19">
        <text>(6R)-NADHX = (6S)-NADHX</text>
        <dbReference type="Rhea" id="RHEA:32215"/>
        <dbReference type="ChEBI" id="CHEBI:64074"/>
        <dbReference type="ChEBI" id="CHEBI:64075"/>
        <dbReference type="EC" id="5.1.99.6"/>
    </reaction>
</comment>
<evidence type="ECO:0000256" key="18">
    <source>
        <dbReference type="HAMAP-Rule" id="MF_01966"/>
    </source>
</evidence>
<evidence type="ECO:0000256" key="11">
    <source>
        <dbReference type="ARBA" id="ARBA00023235"/>
    </source>
</evidence>
<evidence type="ECO:0000256" key="4">
    <source>
        <dbReference type="ARBA" id="ARBA00009524"/>
    </source>
</evidence>
<feature type="domain" description="YjeF C-terminal" evidence="20">
    <location>
        <begin position="241"/>
        <end position="521"/>
    </location>
</feature>
<keyword evidence="9 18" id="KW-0630">Potassium</keyword>
<comment type="similarity">
    <text evidence="17">Belongs to the NnrD/CARKD family.</text>
</comment>
<gene>
    <name evidence="17" type="primary">nnrD</name>
    <name evidence="18" type="synonym">nnrE</name>
    <name evidence="22" type="ORF">OMP38_13015</name>
</gene>
<dbReference type="GO" id="GO:0046496">
    <property type="term" value="P:nicotinamide nucleotide metabolic process"/>
    <property type="evidence" value="ECO:0007669"/>
    <property type="project" value="UniProtKB-UniRule"/>
</dbReference>
<dbReference type="HAMAP" id="MF_01965">
    <property type="entry name" value="NADHX_dehydratase"/>
    <property type="match status" value="1"/>
</dbReference>
<feature type="binding site" evidence="17">
    <location>
        <position position="468"/>
    </location>
    <ligand>
        <name>(6S)-NADPHX</name>
        <dbReference type="ChEBI" id="CHEBI:64076"/>
    </ligand>
</feature>
<dbReference type="PIRSF" id="PIRSF017184">
    <property type="entry name" value="Nnr"/>
    <property type="match status" value="1"/>
</dbReference>
<comment type="catalytic activity">
    <reaction evidence="2 18 19">
        <text>(6R)-NADPHX = (6S)-NADPHX</text>
        <dbReference type="Rhea" id="RHEA:32227"/>
        <dbReference type="ChEBI" id="CHEBI:64076"/>
        <dbReference type="ChEBI" id="CHEBI:64077"/>
        <dbReference type="EC" id="5.1.99.6"/>
    </reaction>
</comment>
<evidence type="ECO:0000259" key="21">
    <source>
        <dbReference type="PROSITE" id="PS51385"/>
    </source>
</evidence>
<feature type="binding site" evidence="18">
    <location>
        <position position="172"/>
    </location>
    <ligand>
        <name>K(+)</name>
        <dbReference type="ChEBI" id="CHEBI:29103"/>
    </ligand>
</feature>
<feature type="binding site" evidence="17">
    <location>
        <position position="276"/>
    </location>
    <ligand>
        <name>(6S)-NADPHX</name>
        <dbReference type="ChEBI" id="CHEBI:64076"/>
    </ligand>
</feature>
<evidence type="ECO:0000256" key="12">
    <source>
        <dbReference type="ARBA" id="ARBA00023239"/>
    </source>
</evidence>
<keyword evidence="8 17" id="KW-0521">NADP</keyword>
<feature type="binding site" evidence="18">
    <location>
        <position position="136"/>
    </location>
    <ligand>
        <name>K(+)</name>
        <dbReference type="ChEBI" id="CHEBI:29103"/>
    </ligand>
</feature>
<evidence type="ECO:0000256" key="16">
    <source>
        <dbReference type="ARBA" id="ARBA00049209"/>
    </source>
</evidence>
<evidence type="ECO:0000256" key="14">
    <source>
        <dbReference type="ARBA" id="ARBA00025153"/>
    </source>
</evidence>
<dbReference type="EMBL" id="JAPDHZ010000003">
    <property type="protein sequence ID" value="MDG0791690.1"/>
    <property type="molecule type" value="Genomic_DNA"/>
</dbReference>
<keyword evidence="12 17" id="KW-0456">Lyase</keyword>
<dbReference type="InterPro" id="IPR029056">
    <property type="entry name" value="Ribokinase-like"/>
</dbReference>
<comment type="caution">
    <text evidence="22">The sequence shown here is derived from an EMBL/GenBank/DDBJ whole genome shotgun (WGS) entry which is preliminary data.</text>
</comment>
<dbReference type="InterPro" id="IPR004443">
    <property type="entry name" value="YjeF_N_dom"/>
</dbReference>
<dbReference type="GO" id="GO:0052855">
    <property type="term" value="F:ADP-dependent NAD(P)H-hydrate dehydratase activity"/>
    <property type="evidence" value="ECO:0007669"/>
    <property type="project" value="UniProtKB-UniRule"/>
</dbReference>
<feature type="binding site" evidence="18">
    <location>
        <begin position="62"/>
        <end position="66"/>
    </location>
    <ligand>
        <name>(6S)-NADPHX</name>
        <dbReference type="ChEBI" id="CHEBI:64076"/>
    </ligand>
</feature>
<comment type="function">
    <text evidence="17">Catalyzes the dehydration of the S-form of NAD(P)HX at the expense of ADP, which is converted to AMP. Together with NAD(P)HX epimerase, which catalyzes the epimerization of the S- and R-forms, the enzyme allows the repair of both epimers of NAD(P)HX, a damaged form of NAD(P)H that is a result of enzymatic or heat-dependent hydration.</text>
</comment>
<dbReference type="PANTHER" id="PTHR12592">
    <property type="entry name" value="ATP-DEPENDENT (S)-NAD(P)H-HYDRATE DEHYDRATASE FAMILY MEMBER"/>
    <property type="match status" value="1"/>
</dbReference>
<evidence type="ECO:0000256" key="13">
    <source>
        <dbReference type="ARBA" id="ARBA00023268"/>
    </source>
</evidence>
<dbReference type="EC" id="5.1.99.6" evidence="19"/>
<dbReference type="GO" id="GO:0110051">
    <property type="term" value="P:metabolite repair"/>
    <property type="evidence" value="ECO:0007669"/>
    <property type="project" value="TreeGrafter"/>
</dbReference>
<evidence type="ECO:0000256" key="9">
    <source>
        <dbReference type="ARBA" id="ARBA00022958"/>
    </source>
</evidence>
<protein>
    <recommendedName>
        <fullName evidence="19">Bifunctional NAD(P)H-hydrate repair enzyme</fullName>
    </recommendedName>
    <alternativeName>
        <fullName evidence="19">Nicotinamide nucleotide repair protein</fullName>
    </alternativeName>
    <domain>
        <recommendedName>
            <fullName evidence="19">ADP-dependent (S)-NAD(P)H-hydrate dehydratase</fullName>
            <ecNumber evidence="19">4.2.1.136</ecNumber>
        </recommendedName>
        <alternativeName>
            <fullName evidence="19">ADP-dependent NAD(P)HX dehydratase</fullName>
        </alternativeName>
    </domain>
    <domain>
        <recommendedName>
            <fullName evidence="19">NAD(P)H-hydrate epimerase</fullName>
            <ecNumber evidence="19">5.1.99.6</ecNumber>
        </recommendedName>
    </domain>
</protein>
<comment type="catalytic activity">
    <reaction evidence="16 17 19">
        <text>(6S)-NADPHX + ADP = AMP + phosphate + NADPH + H(+)</text>
        <dbReference type="Rhea" id="RHEA:32235"/>
        <dbReference type="ChEBI" id="CHEBI:15378"/>
        <dbReference type="ChEBI" id="CHEBI:43474"/>
        <dbReference type="ChEBI" id="CHEBI:57783"/>
        <dbReference type="ChEBI" id="CHEBI:64076"/>
        <dbReference type="ChEBI" id="CHEBI:456215"/>
        <dbReference type="ChEBI" id="CHEBI:456216"/>
        <dbReference type="EC" id="4.2.1.136"/>
    </reaction>
</comment>
<accession>A0A9X4QNI0</accession>
<evidence type="ECO:0000256" key="6">
    <source>
        <dbReference type="ARBA" id="ARBA00022741"/>
    </source>
</evidence>
<dbReference type="CDD" id="cd01171">
    <property type="entry name" value="YXKO-related"/>
    <property type="match status" value="1"/>
</dbReference>
<dbReference type="NCBIfam" id="TIGR00196">
    <property type="entry name" value="yjeF_cterm"/>
    <property type="match status" value="1"/>
</dbReference>
<comment type="cofactor">
    <cofactor evidence="18 19">
        <name>K(+)</name>
        <dbReference type="ChEBI" id="CHEBI:29103"/>
    </cofactor>
    <text evidence="18 19">Binds 1 potassium ion per subunit.</text>
</comment>
<dbReference type="NCBIfam" id="TIGR00197">
    <property type="entry name" value="yjeF_nterm"/>
    <property type="match status" value="1"/>
</dbReference>
<comment type="similarity">
    <text evidence="3 19">In the N-terminal section; belongs to the NnrE/AIBP family.</text>
</comment>
<name>A0A9X4QNI0_9BACL</name>
<reference evidence="22 23" key="1">
    <citation type="submission" date="2022-10" db="EMBL/GenBank/DDBJ databases">
        <title>Comparative genomic analysis of Cohnella hashimotonis sp. nov., isolated from the International Space Station.</title>
        <authorList>
            <person name="Simpson A."/>
            <person name="Venkateswaran K."/>
        </authorList>
    </citation>
    <scope>NUCLEOTIDE SEQUENCE [LARGE SCALE GENOMIC DNA]</scope>
    <source>
        <strain evidence="22 23">DSM 18997</strain>
    </source>
</reference>
<feature type="binding site" evidence="18">
    <location>
        <position position="169"/>
    </location>
    <ligand>
        <name>(6S)-NADPHX</name>
        <dbReference type="ChEBI" id="CHEBI:64076"/>
    </ligand>
</feature>
<evidence type="ECO:0000256" key="15">
    <source>
        <dbReference type="ARBA" id="ARBA00048238"/>
    </source>
</evidence>
<dbReference type="GO" id="GO:0046872">
    <property type="term" value="F:metal ion binding"/>
    <property type="evidence" value="ECO:0007669"/>
    <property type="project" value="UniProtKB-UniRule"/>
</dbReference>
<keyword evidence="11 18" id="KW-0413">Isomerase</keyword>
<evidence type="ECO:0000256" key="10">
    <source>
        <dbReference type="ARBA" id="ARBA00023027"/>
    </source>
</evidence>
<dbReference type="Pfam" id="PF01256">
    <property type="entry name" value="Carb_kinase"/>
    <property type="match status" value="1"/>
</dbReference>
<comment type="cofactor">
    <cofactor evidence="17">
        <name>Mg(2+)</name>
        <dbReference type="ChEBI" id="CHEBI:18420"/>
    </cofactor>
</comment>
<dbReference type="GO" id="GO:0052856">
    <property type="term" value="F:NAD(P)HX epimerase activity"/>
    <property type="evidence" value="ECO:0007669"/>
    <property type="project" value="UniProtKB-UniRule"/>
</dbReference>
<keyword evidence="5 18" id="KW-0479">Metal-binding</keyword>
<keyword evidence="13" id="KW-0511">Multifunctional enzyme</keyword>
<evidence type="ECO:0000256" key="2">
    <source>
        <dbReference type="ARBA" id="ARBA00000909"/>
    </source>
</evidence>
<evidence type="ECO:0000256" key="17">
    <source>
        <dbReference type="HAMAP-Rule" id="MF_01965"/>
    </source>
</evidence>
<dbReference type="Proteomes" id="UP001153387">
    <property type="component" value="Unassembled WGS sequence"/>
</dbReference>
<dbReference type="PROSITE" id="PS51385">
    <property type="entry name" value="YJEF_N"/>
    <property type="match status" value="1"/>
</dbReference>
<sequence>MELVTSGEMRAIDASAIEEIGIPQEALMENAGRAVAEEARRFAETAGKGADFGWLILAGKGNNGGDGLVCARHLRDMGFRVAVLYAEPPERMQGAAALQRDIASRLGIPARVYALSDTGADAANAGWFAGFDGLIDALLGTGSAGEPRAPYASLIEAAVQSGLPVVAVDIPSGLNADTGAVAKASIRAKVTVALAYAKRGLHQHPGAGRAGEVVVRPIGIPADAAERAGVHTYLLNAESLKAKLGLSVPLPRKEDSHKGTYGHVLVAAGSALMSGAGLLSARAALRAGSGLVSWAQPAAAAPGLRGFAPEIMLRAVPDEGAGEWRLVKPERLAEAAAGVDALVVGPGMGRWDGDGAWLRNLLERVAAPVLVDADALNMIADAGAQPGVWPRREAPTVITPHPGEMARLAGMTVSEAQRDRIGLAREYAARHGVTVVLKGARTVVASPDGRAFVNTTGNSGMATGGSGDALAGIVGSLLGQGLNALEAAAYGAYWHGLAGDRAAASRPQAASLIAGDIIEAL</sequence>
<keyword evidence="23" id="KW-1185">Reference proteome</keyword>
<comment type="similarity">
    <text evidence="18">Belongs to the NnrE/AIBP family.</text>
</comment>
<comment type="function">
    <text evidence="18">Catalyzes the epimerization of the S- and R-forms of NAD(P)HX, a damaged form of NAD(P)H that is a result of enzymatic or heat-dependent hydration. This is a prerequisite for the S-specific NAD(P)H-hydrate dehydratase to allow the repair of both epimers of NAD(P)HX.</text>
</comment>
<organism evidence="22 23">
    <name type="scientific">Cohnella ginsengisoli</name>
    <dbReference type="NCBI Taxonomy" id="425004"/>
    <lineage>
        <taxon>Bacteria</taxon>
        <taxon>Bacillati</taxon>
        <taxon>Bacillota</taxon>
        <taxon>Bacilli</taxon>
        <taxon>Bacillales</taxon>
        <taxon>Paenibacillaceae</taxon>
        <taxon>Cohnella</taxon>
    </lineage>
</organism>
<dbReference type="HAMAP" id="MF_01966">
    <property type="entry name" value="NADHX_epimerase"/>
    <property type="match status" value="1"/>
</dbReference>
<proteinExistence type="inferred from homology"/>
<comment type="similarity">
    <text evidence="4 19">In the C-terminal section; belongs to the NnrD/CARKD family.</text>
</comment>
<dbReference type="SUPFAM" id="SSF64153">
    <property type="entry name" value="YjeF N-terminal domain-like"/>
    <property type="match status" value="1"/>
</dbReference>
<comment type="catalytic activity">
    <reaction evidence="15 17 19">
        <text>(6S)-NADHX + ADP = AMP + phosphate + NADH + H(+)</text>
        <dbReference type="Rhea" id="RHEA:32223"/>
        <dbReference type="ChEBI" id="CHEBI:15378"/>
        <dbReference type="ChEBI" id="CHEBI:43474"/>
        <dbReference type="ChEBI" id="CHEBI:57945"/>
        <dbReference type="ChEBI" id="CHEBI:64074"/>
        <dbReference type="ChEBI" id="CHEBI:456215"/>
        <dbReference type="ChEBI" id="CHEBI:456216"/>
        <dbReference type="EC" id="4.2.1.136"/>
    </reaction>
</comment>
<dbReference type="PANTHER" id="PTHR12592:SF0">
    <property type="entry name" value="ATP-DEPENDENT (S)-NAD(P)H-HYDRATE DEHYDRATASE"/>
    <property type="match status" value="1"/>
</dbReference>
<evidence type="ECO:0000313" key="22">
    <source>
        <dbReference type="EMBL" id="MDG0791690.1"/>
    </source>
</evidence>
<dbReference type="InterPro" id="IPR036652">
    <property type="entry name" value="YjeF_N_dom_sf"/>
</dbReference>
<dbReference type="InterPro" id="IPR030677">
    <property type="entry name" value="Nnr"/>
</dbReference>
<feature type="binding site" evidence="18">
    <location>
        <position position="151"/>
    </location>
    <ligand>
        <name>(6S)-NADPHX</name>
        <dbReference type="ChEBI" id="CHEBI:64076"/>
    </ligand>
</feature>
<dbReference type="InterPro" id="IPR000631">
    <property type="entry name" value="CARKD"/>
</dbReference>
<evidence type="ECO:0000313" key="23">
    <source>
        <dbReference type="Proteomes" id="UP001153387"/>
    </source>
</evidence>